<keyword evidence="4" id="KW-1185">Reference proteome</keyword>
<dbReference type="EMBL" id="FUEG01000016">
    <property type="protein sequence ID" value="SJL12118.1"/>
    <property type="molecule type" value="Genomic_DNA"/>
</dbReference>
<evidence type="ECO:0000256" key="1">
    <source>
        <dbReference type="SAM" id="MobiDB-lite"/>
    </source>
</evidence>
<accession>A0A284RTM2</accession>
<evidence type="ECO:0000313" key="3">
    <source>
        <dbReference type="EMBL" id="SJL12118.1"/>
    </source>
</evidence>
<dbReference type="SUPFAM" id="SSF56112">
    <property type="entry name" value="Protein kinase-like (PK-like)"/>
    <property type="match status" value="1"/>
</dbReference>
<dbReference type="GO" id="GO:0004672">
    <property type="term" value="F:protein kinase activity"/>
    <property type="evidence" value="ECO:0007669"/>
    <property type="project" value="InterPro"/>
</dbReference>
<gene>
    <name evidence="3" type="ORF">ARMOST_15539</name>
</gene>
<feature type="region of interest" description="Disordered" evidence="1">
    <location>
        <begin position="357"/>
        <end position="392"/>
    </location>
</feature>
<dbReference type="AlphaFoldDB" id="A0A284RTM2"/>
<feature type="region of interest" description="Disordered" evidence="1">
    <location>
        <begin position="304"/>
        <end position="326"/>
    </location>
</feature>
<dbReference type="InterPro" id="IPR011009">
    <property type="entry name" value="Kinase-like_dom_sf"/>
</dbReference>
<feature type="compositionally biased region" description="Polar residues" evidence="1">
    <location>
        <begin position="313"/>
        <end position="326"/>
    </location>
</feature>
<dbReference type="Gene3D" id="1.10.510.10">
    <property type="entry name" value="Transferase(Phosphotransferase) domain 1"/>
    <property type="match status" value="1"/>
</dbReference>
<evidence type="ECO:0000313" key="4">
    <source>
        <dbReference type="Proteomes" id="UP000219338"/>
    </source>
</evidence>
<dbReference type="PROSITE" id="PS50011">
    <property type="entry name" value="PROTEIN_KINASE_DOM"/>
    <property type="match status" value="1"/>
</dbReference>
<dbReference type="Proteomes" id="UP000219338">
    <property type="component" value="Unassembled WGS sequence"/>
</dbReference>
<organism evidence="3 4">
    <name type="scientific">Armillaria ostoyae</name>
    <name type="common">Armillaria root rot fungus</name>
    <dbReference type="NCBI Taxonomy" id="47428"/>
    <lineage>
        <taxon>Eukaryota</taxon>
        <taxon>Fungi</taxon>
        <taxon>Dikarya</taxon>
        <taxon>Basidiomycota</taxon>
        <taxon>Agaricomycotina</taxon>
        <taxon>Agaricomycetes</taxon>
        <taxon>Agaricomycetidae</taxon>
        <taxon>Agaricales</taxon>
        <taxon>Marasmiineae</taxon>
        <taxon>Physalacriaceae</taxon>
        <taxon>Armillaria</taxon>
    </lineage>
</organism>
<sequence length="567" mass="63804">MDRQLTWEDFLDIRFEHHVRLEERSRTFNTAPYSAITTPQAESYLRQSGSNLTIVPRILDSFRSVLEEKGILHQPLPAGIVHNLGRLQRYLLTAVLSIETTVVFLQGMVFTIIQEVVEALTDQVFTVMQGAPLRQYAQGDRDWITVTFPTGTPVKSAGTEAKRPRVLFHHAKDMQKEYEYEPLITQYEAKAAWLQLSTCDPASQYGVVFSGLSALVVERGLYALNHHALHVSPHYHVFRDDNPPTAAEYDFINELNRCEKGIPLLAVMTYILLPNTSVRKDVDPAIRNPVTVFQQKKAAQSFTRSMTKEMQAPTETPTTRDGTSAGVSEAAIKVSIVSLAFEHPDVARIPRLLYPQMLHDDPPDDTPPLSPSSIRSTGSDAELPPSPPQPPPLVDVRLFQRITIGNFAQVWRGSLTDSQGTVVSIVAKMYSQCHFKAMNKETRAYRRLSRFQLDNLAPVHYGTFTMPDDSWGAVILSDVGEAFHCYSWDESGMNAEELRTVWKHANALHSIGLHHHDLAPRNIAKDRDGALRILDFERSSLDESCPCGELEGLGEVFDSMVEWRQSR</sequence>
<dbReference type="InterPro" id="IPR000719">
    <property type="entry name" value="Prot_kinase_dom"/>
</dbReference>
<dbReference type="GO" id="GO:0005524">
    <property type="term" value="F:ATP binding"/>
    <property type="evidence" value="ECO:0007669"/>
    <property type="project" value="InterPro"/>
</dbReference>
<dbReference type="STRING" id="47428.A0A284RTM2"/>
<proteinExistence type="predicted"/>
<name>A0A284RTM2_ARMOS</name>
<evidence type="ECO:0000259" key="2">
    <source>
        <dbReference type="PROSITE" id="PS50011"/>
    </source>
</evidence>
<protein>
    <recommendedName>
        <fullName evidence="2">Protein kinase domain-containing protein</fullName>
    </recommendedName>
</protein>
<dbReference type="OrthoDB" id="2998079at2759"/>
<feature type="domain" description="Protein kinase" evidence="2">
    <location>
        <begin position="396"/>
        <end position="567"/>
    </location>
</feature>
<reference evidence="4" key="1">
    <citation type="journal article" date="2017" name="Nat. Ecol. Evol.">
        <title>Genome expansion and lineage-specific genetic innovations in the forest pathogenic fungi Armillaria.</title>
        <authorList>
            <person name="Sipos G."/>
            <person name="Prasanna A.N."/>
            <person name="Walter M.C."/>
            <person name="O'Connor E."/>
            <person name="Balint B."/>
            <person name="Krizsan K."/>
            <person name="Kiss B."/>
            <person name="Hess J."/>
            <person name="Varga T."/>
            <person name="Slot J."/>
            <person name="Riley R."/>
            <person name="Boka B."/>
            <person name="Rigling D."/>
            <person name="Barry K."/>
            <person name="Lee J."/>
            <person name="Mihaltcheva S."/>
            <person name="LaButti K."/>
            <person name="Lipzen A."/>
            <person name="Waldron R."/>
            <person name="Moloney N.M."/>
            <person name="Sperisen C."/>
            <person name="Kredics L."/>
            <person name="Vagvoelgyi C."/>
            <person name="Patrignani A."/>
            <person name="Fitzpatrick D."/>
            <person name="Nagy I."/>
            <person name="Doyle S."/>
            <person name="Anderson J.B."/>
            <person name="Grigoriev I.V."/>
            <person name="Gueldener U."/>
            <person name="Muensterkoetter M."/>
            <person name="Nagy L.G."/>
        </authorList>
    </citation>
    <scope>NUCLEOTIDE SEQUENCE [LARGE SCALE GENOMIC DNA]</scope>
    <source>
        <strain evidence="4">C18/9</strain>
    </source>
</reference>